<evidence type="ECO:0000256" key="1">
    <source>
        <dbReference type="ARBA" id="ARBA00009460"/>
    </source>
</evidence>
<dbReference type="OrthoDB" id="5291879at2"/>
<dbReference type="eggNOG" id="COG3001">
    <property type="taxonomic scope" value="Bacteria"/>
</dbReference>
<dbReference type="Pfam" id="PF03881">
    <property type="entry name" value="Fructosamin_kin"/>
    <property type="match status" value="1"/>
</dbReference>
<dbReference type="STRING" id="1313304.CALK_0929"/>
<dbReference type="EMBL" id="ASJR01000006">
    <property type="protein sequence ID" value="ERP32198.1"/>
    <property type="molecule type" value="Genomic_DNA"/>
</dbReference>
<reference evidence="3 4" key="1">
    <citation type="journal article" date="2013" name="Environ. Microbiol.">
        <title>Genome analysis of Chitinivibrio alkaliphilus gen. nov., sp. nov., a novel extremely haloalkaliphilic anaerobic chitinolytic bacterium from the candidate phylum Termite Group 3.</title>
        <authorList>
            <person name="Sorokin D.Y."/>
            <person name="Gumerov V.M."/>
            <person name="Rakitin A.L."/>
            <person name="Beletsky A.V."/>
            <person name="Damste J.S."/>
            <person name="Muyzer G."/>
            <person name="Mardanov A.V."/>
            <person name="Ravin N.V."/>
        </authorList>
    </citation>
    <scope>NUCLEOTIDE SEQUENCE [LARGE SCALE GENOMIC DNA]</scope>
    <source>
        <strain evidence="3 4">ACht1</strain>
    </source>
</reference>
<evidence type="ECO:0000256" key="2">
    <source>
        <dbReference type="PIRNR" id="PIRNR006221"/>
    </source>
</evidence>
<dbReference type="RefSeq" id="WP_022636429.1">
    <property type="nucleotide sequence ID" value="NZ_ASJR01000006.1"/>
</dbReference>
<dbReference type="PANTHER" id="PTHR12149">
    <property type="entry name" value="FRUCTOSAMINE 3 KINASE-RELATED PROTEIN"/>
    <property type="match status" value="1"/>
</dbReference>
<dbReference type="Gene3D" id="3.30.200.20">
    <property type="entry name" value="Phosphorylase Kinase, domain 1"/>
    <property type="match status" value="1"/>
</dbReference>
<dbReference type="InterPro" id="IPR016477">
    <property type="entry name" value="Fructo-/Ketosamine-3-kinase"/>
</dbReference>
<sequence>MKCPKTVMGHAVTRYEALSGGDIGQAFRLFIDTGESFFCKQYHHDMIAEKEAAGLQELARCTALRIPRVIHAKGKTLILEYIQPQRPNKQFYARFGSAVAQLHRFSSQTFGFTHDNYIGATPQINTPEESWAFFFCEHRLAPQVKWAVSRGAGEALQRCFSAARSSIETLLSQVTEPPALLHGDLWGGNHCADEQGSPVLFDPAVYYGHREADLAMTSLFGQFPRAFYRAYEEHFPRDKNEAARRPIYQLYHILNHYNLFGGSYRTQALRVLQQFV</sequence>
<dbReference type="Gene3D" id="3.90.1200.10">
    <property type="match status" value="1"/>
</dbReference>
<evidence type="ECO:0000313" key="4">
    <source>
        <dbReference type="Proteomes" id="UP000017148"/>
    </source>
</evidence>
<keyword evidence="2 3" id="KW-0418">Kinase</keyword>
<dbReference type="SUPFAM" id="SSF56112">
    <property type="entry name" value="Protein kinase-like (PK-like)"/>
    <property type="match status" value="1"/>
</dbReference>
<keyword evidence="2" id="KW-0808">Transferase</keyword>
<name>U7D8C4_9BACT</name>
<accession>U7D8C4</accession>
<dbReference type="PANTHER" id="PTHR12149:SF8">
    <property type="entry name" value="PROTEIN-RIBULOSAMINE 3-KINASE"/>
    <property type="match status" value="1"/>
</dbReference>
<proteinExistence type="inferred from homology"/>
<comment type="similarity">
    <text evidence="1 2">Belongs to the fructosamine kinase family.</text>
</comment>
<evidence type="ECO:0000313" key="3">
    <source>
        <dbReference type="EMBL" id="ERP32198.1"/>
    </source>
</evidence>
<organism evidence="3 4">
    <name type="scientific">Chitinivibrio alkaliphilus ACht1</name>
    <dbReference type="NCBI Taxonomy" id="1313304"/>
    <lineage>
        <taxon>Bacteria</taxon>
        <taxon>Pseudomonadati</taxon>
        <taxon>Fibrobacterota</taxon>
        <taxon>Chitinivibrionia</taxon>
        <taxon>Chitinivibrionales</taxon>
        <taxon>Chitinivibrionaceae</taxon>
        <taxon>Chitinivibrio</taxon>
    </lineage>
</organism>
<dbReference type="AlphaFoldDB" id="U7D8C4"/>
<comment type="caution">
    <text evidence="3">The sequence shown here is derived from an EMBL/GenBank/DDBJ whole genome shotgun (WGS) entry which is preliminary data.</text>
</comment>
<dbReference type="PATRIC" id="fig|1313304.3.peg.888"/>
<protein>
    <submittedName>
        <fullName evidence="3">Fructosamine kinase</fullName>
    </submittedName>
</protein>
<dbReference type="Proteomes" id="UP000017148">
    <property type="component" value="Unassembled WGS sequence"/>
</dbReference>
<dbReference type="InterPro" id="IPR011009">
    <property type="entry name" value="Kinase-like_dom_sf"/>
</dbReference>
<gene>
    <name evidence="3" type="ORF">CALK_0929</name>
</gene>
<keyword evidence="4" id="KW-1185">Reference proteome</keyword>
<dbReference type="PIRSF" id="PIRSF006221">
    <property type="entry name" value="Ketosamine-3-kinase"/>
    <property type="match status" value="1"/>
</dbReference>
<dbReference type="GO" id="GO:0016301">
    <property type="term" value="F:kinase activity"/>
    <property type="evidence" value="ECO:0007669"/>
    <property type="project" value="UniProtKB-UniRule"/>
</dbReference>